<proteinExistence type="predicted"/>
<feature type="compositionally biased region" description="Polar residues" evidence="1">
    <location>
        <begin position="99"/>
        <end position="117"/>
    </location>
</feature>
<evidence type="ECO:0000256" key="1">
    <source>
        <dbReference type="SAM" id="MobiDB-lite"/>
    </source>
</evidence>
<feature type="region of interest" description="Disordered" evidence="1">
    <location>
        <begin position="73"/>
        <end position="180"/>
    </location>
</feature>
<sequence>MPVIQPYCRMQPIHSPESIRMRISVWIECSPGFYGRGCDVRCEPQRGCCCDSEGLLRCDETIDCSAQLATKRAFPTSGPGGAGSSNGNSDNRNRDEAVTNLSTIVSTSAVPANNRTDSGVYEDPQEPPSLVTQRDAAAAPAAAAAAAKLHSTSSTTNRNFKMSDSIRPREICSGPRCGSP</sequence>
<feature type="compositionally biased region" description="Polar residues" evidence="1">
    <location>
        <begin position="150"/>
        <end position="162"/>
    </location>
</feature>
<dbReference type="Proteomes" id="UP000095280">
    <property type="component" value="Unplaced"/>
</dbReference>
<protein>
    <submittedName>
        <fullName evidence="3">Uncharacterized protein</fullName>
    </submittedName>
</protein>
<name>A0A1I8F4H1_9PLAT</name>
<organism evidence="2 3">
    <name type="scientific">Macrostomum lignano</name>
    <dbReference type="NCBI Taxonomy" id="282301"/>
    <lineage>
        <taxon>Eukaryota</taxon>
        <taxon>Metazoa</taxon>
        <taxon>Spiralia</taxon>
        <taxon>Lophotrochozoa</taxon>
        <taxon>Platyhelminthes</taxon>
        <taxon>Rhabditophora</taxon>
        <taxon>Macrostomorpha</taxon>
        <taxon>Macrostomida</taxon>
        <taxon>Macrostomidae</taxon>
        <taxon>Macrostomum</taxon>
    </lineage>
</organism>
<accession>A0A1I8F4H1</accession>
<dbReference type="WBParaSite" id="maker-unitig_19574-snap-gene-0.2-mRNA-1">
    <property type="protein sequence ID" value="maker-unitig_19574-snap-gene-0.2-mRNA-1"/>
    <property type="gene ID" value="maker-unitig_19574-snap-gene-0.2"/>
</dbReference>
<evidence type="ECO:0000313" key="3">
    <source>
        <dbReference type="WBParaSite" id="maker-unitig_19574-snap-gene-0.2-mRNA-1"/>
    </source>
</evidence>
<dbReference type="AlphaFoldDB" id="A0A1I8F4H1"/>
<reference evidence="3" key="1">
    <citation type="submission" date="2016-11" db="UniProtKB">
        <authorList>
            <consortium name="WormBaseParasite"/>
        </authorList>
    </citation>
    <scope>IDENTIFICATION</scope>
</reference>
<evidence type="ECO:0000313" key="2">
    <source>
        <dbReference type="Proteomes" id="UP000095280"/>
    </source>
</evidence>
<keyword evidence="2" id="KW-1185">Reference proteome</keyword>
<feature type="compositionally biased region" description="Low complexity" evidence="1">
    <location>
        <begin position="136"/>
        <end position="147"/>
    </location>
</feature>